<dbReference type="STRING" id="1806891.Cs308_0908"/>
<dbReference type="RefSeq" id="WP_066483033.1">
    <property type="nucleotide sequence ID" value="NZ_CP014639.1"/>
</dbReference>
<name>A0A1A9HVR5_9CHLA</name>
<sequence length="444" mass="49983">MSNISSSLPAAHLLPPKSPLSSPKVRTILFVALAVLLAIGAILAFVCLAAPIAYIVGSVALVLFMGTLTLLINNIISLAPRKFPDHFMTLLRDNFPPVICKFVEEQSPTLGELFSILSFLETKSPWEELSESIQSKINAFGYKHLIEGVAGISLCSLRHLLRDTYPLYRLKEFVSSGSSNPLLMQYNVPIAYHGFFWLLGMTLLASKTAPLFYKGAVINLATPCICQGLLELSPKKRQFLRDAAQNNAWDTPQVQQLLEELEILCKQYERAGPSLSQDPNVKLGIVLDKFKVKDLALALCIFGTSDEQLSLLAGMRHWEAWDKMCDINHGGRAGKAFETFFSFLWLEDCFYTENRNCSFELLFMDEAGLKKFFEDIPSKEEGAHPSLIELPTIMQRCMQVSPYLRKKYQNYNSSKLYELLMIKLPQQLNKCCSKLNSLFLLREA</sequence>
<protein>
    <submittedName>
        <fullName evidence="2">Uncharacterized protein</fullName>
    </submittedName>
</protein>
<keyword evidence="1" id="KW-0812">Transmembrane</keyword>
<keyword evidence="1" id="KW-0472">Membrane</keyword>
<dbReference type="KEGG" id="csaz:Cs308_0908"/>
<dbReference type="OrthoDB" id="17520at2"/>
<reference evidence="3" key="1">
    <citation type="submission" date="2016-03" db="EMBL/GenBank/DDBJ databases">
        <title>Culture-independent genomics supports pathogen discovery for uncultivable bacteria within the genus Chlamydia.</title>
        <authorList>
            <person name="Taylor-Brown A."/>
            <person name="Bachmann N.L."/>
            <person name="Borel N."/>
            <person name="Polkinghorne A."/>
        </authorList>
    </citation>
    <scope>NUCLEOTIDE SEQUENCE [LARGE SCALE GENOMIC DNA]</scope>
    <source>
        <strain evidence="3">2742-308</strain>
    </source>
</reference>
<dbReference type="AlphaFoldDB" id="A0A1A9HVR5"/>
<evidence type="ECO:0000256" key="1">
    <source>
        <dbReference type="SAM" id="Phobius"/>
    </source>
</evidence>
<feature type="transmembrane region" description="Helical" evidence="1">
    <location>
        <begin position="52"/>
        <end position="72"/>
    </location>
</feature>
<dbReference type="Proteomes" id="UP000078162">
    <property type="component" value="Chromosome"/>
</dbReference>
<dbReference type="EMBL" id="CP014639">
    <property type="protein sequence ID" value="ANH79078.1"/>
    <property type="molecule type" value="Genomic_DNA"/>
</dbReference>
<dbReference type="InterPro" id="IPR010792">
    <property type="entry name" value="DUF1389"/>
</dbReference>
<organism evidence="2 3">
    <name type="scientific">Candidatus Chlamydia sanziniae</name>
    <dbReference type="NCBI Taxonomy" id="1806891"/>
    <lineage>
        <taxon>Bacteria</taxon>
        <taxon>Pseudomonadati</taxon>
        <taxon>Chlamydiota</taxon>
        <taxon>Chlamydiia</taxon>
        <taxon>Chlamydiales</taxon>
        <taxon>Chlamydiaceae</taxon>
        <taxon>Chlamydia/Chlamydophila group</taxon>
        <taxon>Chlamydia</taxon>
    </lineage>
</organism>
<evidence type="ECO:0000313" key="2">
    <source>
        <dbReference type="EMBL" id="ANH79078.1"/>
    </source>
</evidence>
<keyword evidence="1" id="KW-1133">Transmembrane helix</keyword>
<dbReference type="PATRIC" id="fig|1806891.3.peg.900"/>
<feature type="transmembrane region" description="Helical" evidence="1">
    <location>
        <begin position="27"/>
        <end position="46"/>
    </location>
</feature>
<dbReference type="Pfam" id="PF07146">
    <property type="entry name" value="DUF1389"/>
    <property type="match status" value="1"/>
</dbReference>
<keyword evidence="3" id="KW-1185">Reference proteome</keyword>
<accession>A0A1A9HVR5</accession>
<evidence type="ECO:0000313" key="3">
    <source>
        <dbReference type="Proteomes" id="UP000078162"/>
    </source>
</evidence>
<proteinExistence type="predicted"/>
<gene>
    <name evidence="2" type="ORF">Cs308_0908</name>
</gene>